<feature type="signal peptide" evidence="3">
    <location>
        <begin position="1"/>
        <end position="20"/>
    </location>
</feature>
<dbReference type="EnsemblMetazoa" id="XM_020001257.1">
    <property type="protein sequence ID" value="XP_019856816.1"/>
    <property type="gene ID" value="LOC109585261"/>
</dbReference>
<dbReference type="AlphaFoldDB" id="A0AAN0JJ52"/>
<keyword evidence="2" id="KW-0472">Membrane</keyword>
<evidence type="ECO:0000256" key="3">
    <source>
        <dbReference type="SAM" id="SignalP"/>
    </source>
</evidence>
<dbReference type="Proteomes" id="UP000007879">
    <property type="component" value="Unassembled WGS sequence"/>
</dbReference>
<feature type="region of interest" description="Disordered" evidence="1">
    <location>
        <begin position="413"/>
        <end position="473"/>
    </location>
</feature>
<feature type="chain" id="PRO_5042835032" description="Ig-like domain-containing protein" evidence="3">
    <location>
        <begin position="21"/>
        <end position="651"/>
    </location>
</feature>
<sequence>MYHIMLLALVFGLCLLCSEGAELLESPESKTVQFNERPTFVCVGNGSNLVWIIDGKGLYSNNQFKGVTFTDAGGGSTVSRLLSSNLTINVTELEISYDMISQGIGISCQIVSQSPFDEAFSKTATLSVTGISPPQNISLSIDWILTWSSQFYRPRNALLNNQTFDVTVNGKVIVANTTSTSIQLRPFCTRPTEVNITAYIGSYHSSTSVLFENVIGERTIKIINYTTLVNGAECSITLNILVDTQHCDTLVSGQLLTSEGDVKNYPPQSINPSNGIVSTSYNMTGLQNCLSYDARINVSNTSNFTEDTANIAIEPLYSDVKDIEINKNEDRSINAQCIYSDMSTAMGCHVMFTHTTTGISQSFNIIGSDDKTINLSSSGVYAIAIYSINADGSIARCTCVQPKQVNVTLVTSATSSNGGSSTVSSVSSSTGSPIPSPSVTVETESESTSEVVSPPTHSTTSTFSSNKPTGTTKDTGAYIIGGGTTAAIITLIIAIFVVLAVLYLYYKQKRKSEEDPSVDTGIELDSIRLEQITRKTNVSLEDKVDQKDPAIRSEDDSNGTTRDPIVSPDAPRPVSKKVPVFHSHYDKKPVEGDFTAAPSSPSCNDGPLTVVPNHDTNCPKILNDETGVRSTFIINNVDSNEQLKNLKESPN</sequence>
<dbReference type="RefSeq" id="XP_019856816.1">
    <property type="nucleotide sequence ID" value="XM_020001257.1"/>
</dbReference>
<evidence type="ECO:0000256" key="2">
    <source>
        <dbReference type="SAM" id="Phobius"/>
    </source>
</evidence>
<feature type="region of interest" description="Disordered" evidence="1">
    <location>
        <begin position="540"/>
        <end position="576"/>
    </location>
</feature>
<evidence type="ECO:0000313" key="5">
    <source>
        <dbReference type="Proteomes" id="UP000007879"/>
    </source>
</evidence>
<feature type="transmembrane region" description="Helical" evidence="2">
    <location>
        <begin position="477"/>
        <end position="506"/>
    </location>
</feature>
<dbReference type="GeneID" id="109585261"/>
<evidence type="ECO:0000313" key="4">
    <source>
        <dbReference type="EnsemblMetazoa" id="XP_019856816.1"/>
    </source>
</evidence>
<protein>
    <recommendedName>
        <fullName evidence="6">Ig-like domain-containing protein</fullName>
    </recommendedName>
</protein>
<keyword evidence="2" id="KW-1133">Transmembrane helix</keyword>
<reference evidence="5" key="1">
    <citation type="journal article" date="2010" name="Nature">
        <title>The Amphimedon queenslandica genome and the evolution of animal complexity.</title>
        <authorList>
            <person name="Srivastava M."/>
            <person name="Simakov O."/>
            <person name="Chapman J."/>
            <person name="Fahey B."/>
            <person name="Gauthier M.E."/>
            <person name="Mitros T."/>
            <person name="Richards G.S."/>
            <person name="Conaco C."/>
            <person name="Dacre M."/>
            <person name="Hellsten U."/>
            <person name="Larroux C."/>
            <person name="Putnam N.H."/>
            <person name="Stanke M."/>
            <person name="Adamska M."/>
            <person name="Darling A."/>
            <person name="Degnan S.M."/>
            <person name="Oakley T.H."/>
            <person name="Plachetzki D.C."/>
            <person name="Zhai Y."/>
            <person name="Adamski M."/>
            <person name="Calcino A."/>
            <person name="Cummins S.F."/>
            <person name="Goodstein D.M."/>
            <person name="Harris C."/>
            <person name="Jackson D.J."/>
            <person name="Leys S.P."/>
            <person name="Shu S."/>
            <person name="Woodcroft B.J."/>
            <person name="Vervoort M."/>
            <person name="Kosik K.S."/>
            <person name="Manning G."/>
            <person name="Degnan B.M."/>
            <person name="Rokhsar D.S."/>
        </authorList>
    </citation>
    <scope>NUCLEOTIDE SEQUENCE [LARGE SCALE GENOMIC DNA]</scope>
</reference>
<accession>A0AAN0JJ52</accession>
<keyword evidence="3" id="KW-0732">Signal</keyword>
<proteinExistence type="predicted"/>
<feature type="compositionally biased region" description="Low complexity" evidence="1">
    <location>
        <begin position="413"/>
        <end position="465"/>
    </location>
</feature>
<name>A0AAN0JJ52_AMPQE</name>
<dbReference type="KEGG" id="aqu:109585261"/>
<evidence type="ECO:0008006" key="6">
    <source>
        <dbReference type="Google" id="ProtNLM"/>
    </source>
</evidence>
<feature type="compositionally biased region" description="Basic and acidic residues" evidence="1">
    <location>
        <begin position="540"/>
        <end position="555"/>
    </location>
</feature>
<keyword evidence="2" id="KW-0812">Transmembrane</keyword>
<evidence type="ECO:0000256" key="1">
    <source>
        <dbReference type="SAM" id="MobiDB-lite"/>
    </source>
</evidence>
<keyword evidence="5" id="KW-1185">Reference proteome</keyword>
<reference evidence="4" key="2">
    <citation type="submission" date="2024-06" db="UniProtKB">
        <authorList>
            <consortium name="EnsemblMetazoa"/>
        </authorList>
    </citation>
    <scope>IDENTIFICATION</scope>
</reference>
<organism evidence="4 5">
    <name type="scientific">Amphimedon queenslandica</name>
    <name type="common">Sponge</name>
    <dbReference type="NCBI Taxonomy" id="400682"/>
    <lineage>
        <taxon>Eukaryota</taxon>
        <taxon>Metazoa</taxon>
        <taxon>Porifera</taxon>
        <taxon>Demospongiae</taxon>
        <taxon>Heteroscleromorpha</taxon>
        <taxon>Haplosclerida</taxon>
        <taxon>Niphatidae</taxon>
        <taxon>Amphimedon</taxon>
    </lineage>
</organism>